<proteinExistence type="inferred from homology"/>
<evidence type="ECO:0000256" key="3">
    <source>
        <dbReference type="ARBA" id="ARBA00022729"/>
    </source>
</evidence>
<evidence type="ECO:0000313" key="5">
    <source>
        <dbReference type="EMBL" id="NED97287.1"/>
    </source>
</evidence>
<dbReference type="PANTHER" id="PTHR30061">
    <property type="entry name" value="MALTOSE-BINDING PERIPLASMIC PROTEIN"/>
    <property type="match status" value="1"/>
</dbReference>
<dbReference type="GO" id="GO:1901982">
    <property type="term" value="F:maltose binding"/>
    <property type="evidence" value="ECO:0007669"/>
    <property type="project" value="TreeGrafter"/>
</dbReference>
<name>A0A6N9YQR4_9ACTN</name>
<gene>
    <name evidence="5" type="ORF">G1H11_18475</name>
</gene>
<feature type="chain" id="PRO_5039233054" evidence="4">
    <location>
        <begin position="25"/>
        <end position="423"/>
    </location>
</feature>
<evidence type="ECO:0000256" key="1">
    <source>
        <dbReference type="ARBA" id="ARBA00008520"/>
    </source>
</evidence>
<dbReference type="RefSeq" id="WP_163820061.1">
    <property type="nucleotide sequence ID" value="NZ_JAAGOB010000010.1"/>
</dbReference>
<evidence type="ECO:0000256" key="4">
    <source>
        <dbReference type="SAM" id="SignalP"/>
    </source>
</evidence>
<keyword evidence="3 4" id="KW-0732">Signal</keyword>
<keyword evidence="6" id="KW-1185">Reference proteome</keyword>
<dbReference type="GO" id="GO:0055052">
    <property type="term" value="C:ATP-binding cassette (ABC) transporter complex, substrate-binding subunit-containing"/>
    <property type="evidence" value="ECO:0007669"/>
    <property type="project" value="TreeGrafter"/>
</dbReference>
<dbReference type="InterPro" id="IPR006059">
    <property type="entry name" value="SBP"/>
</dbReference>
<dbReference type="Proteomes" id="UP000469185">
    <property type="component" value="Unassembled WGS sequence"/>
</dbReference>
<feature type="signal peptide" evidence="4">
    <location>
        <begin position="1"/>
        <end position="24"/>
    </location>
</feature>
<evidence type="ECO:0000256" key="2">
    <source>
        <dbReference type="ARBA" id="ARBA00022448"/>
    </source>
</evidence>
<dbReference type="EMBL" id="JAAGOB010000010">
    <property type="protein sequence ID" value="NED97287.1"/>
    <property type="molecule type" value="Genomic_DNA"/>
</dbReference>
<dbReference type="AlphaFoldDB" id="A0A6N9YQR4"/>
<dbReference type="GO" id="GO:0042956">
    <property type="term" value="P:maltodextrin transmembrane transport"/>
    <property type="evidence" value="ECO:0007669"/>
    <property type="project" value="TreeGrafter"/>
</dbReference>
<accession>A0A6N9YQR4</accession>
<dbReference type="SUPFAM" id="SSF53850">
    <property type="entry name" value="Periplasmic binding protein-like II"/>
    <property type="match status" value="1"/>
</dbReference>
<comment type="similarity">
    <text evidence="1">Belongs to the bacterial solute-binding protein 1 family.</text>
</comment>
<reference evidence="5 6" key="1">
    <citation type="submission" date="2020-02" db="EMBL/GenBank/DDBJ databases">
        <authorList>
            <person name="Li X.-J."/>
            <person name="Feng X.-M."/>
        </authorList>
    </citation>
    <scope>NUCLEOTIDE SEQUENCE [LARGE SCALE GENOMIC DNA]</scope>
    <source>
        <strain evidence="5 6">CGMCC 4.7225</strain>
    </source>
</reference>
<dbReference type="Pfam" id="PF13416">
    <property type="entry name" value="SBP_bac_8"/>
    <property type="match status" value="1"/>
</dbReference>
<dbReference type="Gene3D" id="3.40.190.10">
    <property type="entry name" value="Periplasmic binding protein-like II"/>
    <property type="match status" value="1"/>
</dbReference>
<dbReference type="PANTHER" id="PTHR30061:SF50">
    <property type="entry name" value="MALTOSE_MALTODEXTRIN-BINDING PERIPLASMIC PROTEIN"/>
    <property type="match status" value="1"/>
</dbReference>
<keyword evidence="2" id="KW-0813">Transport</keyword>
<evidence type="ECO:0000313" key="6">
    <source>
        <dbReference type="Proteomes" id="UP000469185"/>
    </source>
</evidence>
<comment type="caution">
    <text evidence="5">The sequence shown here is derived from an EMBL/GenBank/DDBJ whole genome shotgun (WGS) entry which is preliminary data.</text>
</comment>
<dbReference type="CDD" id="cd13585">
    <property type="entry name" value="PBP2_TMBP_like"/>
    <property type="match status" value="1"/>
</dbReference>
<protein>
    <submittedName>
        <fullName evidence="5">Sugar ABC transporter substrate-binding protein</fullName>
    </submittedName>
</protein>
<dbReference type="GO" id="GO:0015768">
    <property type="term" value="P:maltose transport"/>
    <property type="evidence" value="ECO:0007669"/>
    <property type="project" value="TreeGrafter"/>
</dbReference>
<organism evidence="5 6">
    <name type="scientific">Phytoactinopolyspora alkaliphila</name>
    <dbReference type="NCBI Taxonomy" id="1783498"/>
    <lineage>
        <taxon>Bacteria</taxon>
        <taxon>Bacillati</taxon>
        <taxon>Actinomycetota</taxon>
        <taxon>Actinomycetes</taxon>
        <taxon>Jiangellales</taxon>
        <taxon>Jiangellaceae</taxon>
        <taxon>Phytoactinopolyspora</taxon>
    </lineage>
</organism>
<dbReference type="PROSITE" id="PS51257">
    <property type="entry name" value="PROKAR_LIPOPROTEIN"/>
    <property type="match status" value="1"/>
</dbReference>
<sequence>MVRRRSITITAGLGVLVLALGACSQGSSSSSSTSESDSAEGTTTTTIRYMNFSANDGHEADLDRIVEAFEEAHSDVQVEVETIPYADYFTKLQTAVAGGTVSDAFELNYENFVTYAENGSLAPLEGIDGSAYRESLLDAFNRDGTQYGVPTSFSNVVLFYNKTLFEENGVDLPTGDWTWSDVQAAAEELTDADAGVWGNYQPISFHEFYKTLAQAGGQFLNDDATEATFNTAEGVRAASWLVEKAGTTMPTEADGAGTPDFDSNLFAEGKLAMWNTGIWMFGGMADTDFEWDIVVEPGDTTKASAMFANGAVVSASSEHVDAAQRWVDFLAASDTTTEVRLETSWELPPVADESKLSEYLDVTPPENRQAVLDSLDAVVLPPVIERQQEMQDIVSEELGSAAAGRKSVEDALADAEDRVNALL</sequence>